<keyword evidence="2" id="KW-0378">Hydrolase</keyword>
<reference evidence="7" key="1">
    <citation type="submission" date="2015-12" db="EMBL/GenBank/DDBJ databases">
        <title>De novo transcriptome assembly of four potential Pierce s Disease insect vectors from Arizona vineyards.</title>
        <authorList>
            <person name="Tassone E.E."/>
        </authorList>
    </citation>
    <scope>NUCLEOTIDE SEQUENCE</scope>
</reference>
<dbReference type="InterPro" id="IPR001254">
    <property type="entry name" value="Trypsin_dom"/>
</dbReference>
<organism evidence="7">
    <name type="scientific">Clastoptera arizonana</name>
    <name type="common">Arizona spittle bug</name>
    <dbReference type="NCBI Taxonomy" id="38151"/>
    <lineage>
        <taxon>Eukaryota</taxon>
        <taxon>Metazoa</taxon>
        <taxon>Ecdysozoa</taxon>
        <taxon>Arthropoda</taxon>
        <taxon>Hexapoda</taxon>
        <taxon>Insecta</taxon>
        <taxon>Pterygota</taxon>
        <taxon>Neoptera</taxon>
        <taxon>Paraneoptera</taxon>
        <taxon>Hemiptera</taxon>
        <taxon>Auchenorrhyncha</taxon>
        <taxon>Cercopoidea</taxon>
        <taxon>Clastopteridae</taxon>
        <taxon>Clastoptera</taxon>
    </lineage>
</organism>
<dbReference type="InterPro" id="IPR050127">
    <property type="entry name" value="Serine_Proteases_S1"/>
</dbReference>
<dbReference type="PANTHER" id="PTHR24264">
    <property type="entry name" value="TRYPSIN-RELATED"/>
    <property type="match status" value="1"/>
</dbReference>
<evidence type="ECO:0000256" key="2">
    <source>
        <dbReference type="ARBA" id="ARBA00022801"/>
    </source>
</evidence>
<keyword evidence="1" id="KW-0645">Protease</keyword>
<dbReference type="InterPro" id="IPR033116">
    <property type="entry name" value="TRYPSIN_SER"/>
</dbReference>
<dbReference type="PROSITE" id="PS00135">
    <property type="entry name" value="TRYPSIN_SER"/>
    <property type="match status" value="1"/>
</dbReference>
<feature type="domain" description="Peptidase S1" evidence="6">
    <location>
        <begin position="1"/>
        <end position="95"/>
    </location>
</feature>
<name>A0A1B6DZK2_9HEMI</name>
<keyword evidence="4" id="KW-1015">Disulfide bond</keyword>
<gene>
    <name evidence="7" type="ORF">g.9753</name>
</gene>
<proteinExistence type="inferred from homology"/>
<evidence type="ECO:0000313" key="7">
    <source>
        <dbReference type="EMBL" id="JAS31108.1"/>
    </source>
</evidence>
<dbReference type="PROSITE" id="PS50240">
    <property type="entry name" value="TRYPSIN_DOM"/>
    <property type="match status" value="1"/>
</dbReference>
<accession>A0A1B6DZK2</accession>
<comment type="similarity">
    <text evidence="5">Belongs to the peptidase S1 family. CLIP subfamily.</text>
</comment>
<dbReference type="GO" id="GO:0031638">
    <property type="term" value="P:zymogen activation"/>
    <property type="evidence" value="ECO:0007669"/>
    <property type="project" value="TreeGrafter"/>
</dbReference>
<dbReference type="InterPro" id="IPR009003">
    <property type="entry name" value="Peptidase_S1_PA"/>
</dbReference>
<feature type="non-terminal residue" evidence="7">
    <location>
        <position position="1"/>
    </location>
</feature>
<dbReference type="PANTHER" id="PTHR24264:SF46">
    <property type="entry name" value="COAGULATION FACTOR XII"/>
    <property type="match status" value="1"/>
</dbReference>
<sequence length="125" mass="13467">VLQKAVVQIFTPQQCKATELDDAFTQVPGTFCAGKLSGGVDSCDGDSGGPLQVYSDGKYVVQGIVSFGDGCARRNKPGVYTKVSYYRKWIDSTMKNSNNGGYQGLLSTIQQILGLHRRSNINGQP</sequence>
<dbReference type="GO" id="GO:0005615">
    <property type="term" value="C:extracellular space"/>
    <property type="evidence" value="ECO:0007669"/>
    <property type="project" value="TreeGrafter"/>
</dbReference>
<evidence type="ECO:0000259" key="6">
    <source>
        <dbReference type="PROSITE" id="PS50240"/>
    </source>
</evidence>
<dbReference type="FunFam" id="2.40.10.10:FF:000002">
    <property type="entry name" value="Transmembrane protease serine"/>
    <property type="match status" value="1"/>
</dbReference>
<dbReference type="EMBL" id="GEDC01006190">
    <property type="protein sequence ID" value="JAS31108.1"/>
    <property type="molecule type" value="Transcribed_RNA"/>
</dbReference>
<dbReference type="SUPFAM" id="SSF50494">
    <property type="entry name" value="Trypsin-like serine proteases"/>
    <property type="match status" value="1"/>
</dbReference>
<dbReference type="AlphaFoldDB" id="A0A1B6DZK2"/>
<keyword evidence="3" id="KW-0720">Serine protease</keyword>
<dbReference type="GO" id="GO:0004252">
    <property type="term" value="F:serine-type endopeptidase activity"/>
    <property type="evidence" value="ECO:0007669"/>
    <property type="project" value="InterPro"/>
</dbReference>
<dbReference type="GO" id="GO:0005791">
    <property type="term" value="C:rough endoplasmic reticulum"/>
    <property type="evidence" value="ECO:0007669"/>
    <property type="project" value="TreeGrafter"/>
</dbReference>
<evidence type="ECO:0000256" key="5">
    <source>
        <dbReference type="ARBA" id="ARBA00024195"/>
    </source>
</evidence>
<evidence type="ECO:0000256" key="1">
    <source>
        <dbReference type="ARBA" id="ARBA00022670"/>
    </source>
</evidence>
<evidence type="ECO:0000256" key="4">
    <source>
        <dbReference type="ARBA" id="ARBA00023157"/>
    </source>
</evidence>
<dbReference type="Gene3D" id="2.40.10.10">
    <property type="entry name" value="Trypsin-like serine proteases"/>
    <property type="match status" value="1"/>
</dbReference>
<dbReference type="InterPro" id="IPR043504">
    <property type="entry name" value="Peptidase_S1_PA_chymotrypsin"/>
</dbReference>
<evidence type="ECO:0000256" key="3">
    <source>
        <dbReference type="ARBA" id="ARBA00022825"/>
    </source>
</evidence>
<protein>
    <recommendedName>
        <fullName evidence="6">Peptidase S1 domain-containing protein</fullName>
    </recommendedName>
</protein>
<dbReference type="Pfam" id="PF00089">
    <property type="entry name" value="Trypsin"/>
    <property type="match status" value="1"/>
</dbReference>